<reference evidence="2" key="1">
    <citation type="submission" date="2020-02" db="EMBL/GenBank/DDBJ databases">
        <authorList>
            <person name="Meier V. D."/>
        </authorList>
    </citation>
    <scope>NUCLEOTIDE SEQUENCE</scope>
    <source>
        <strain evidence="2">AVDCRST_MAG82</strain>
    </source>
</reference>
<name>A0A6J4PZ88_9ACTN</name>
<sequence length="43" mass="4793">VGRSSGPVVPDRGDSCGSRVHPRHRRRGRPFGCKPAGRERRKL</sequence>
<accession>A0A6J4PZ88</accession>
<evidence type="ECO:0000256" key="1">
    <source>
        <dbReference type="SAM" id="MobiDB-lite"/>
    </source>
</evidence>
<proteinExistence type="predicted"/>
<organism evidence="2">
    <name type="scientific">uncultured Rubrobacteraceae bacterium</name>
    <dbReference type="NCBI Taxonomy" id="349277"/>
    <lineage>
        <taxon>Bacteria</taxon>
        <taxon>Bacillati</taxon>
        <taxon>Actinomycetota</taxon>
        <taxon>Rubrobacteria</taxon>
        <taxon>Rubrobacterales</taxon>
        <taxon>Rubrobacteraceae</taxon>
        <taxon>environmental samples</taxon>
    </lineage>
</organism>
<gene>
    <name evidence="2" type="ORF">AVDCRST_MAG82-1757</name>
</gene>
<feature type="region of interest" description="Disordered" evidence="1">
    <location>
        <begin position="1"/>
        <end position="43"/>
    </location>
</feature>
<evidence type="ECO:0000313" key="2">
    <source>
        <dbReference type="EMBL" id="CAA9425933.1"/>
    </source>
</evidence>
<feature type="compositionally biased region" description="Basic residues" evidence="1">
    <location>
        <begin position="20"/>
        <end position="29"/>
    </location>
</feature>
<feature type="non-terminal residue" evidence="2">
    <location>
        <position position="43"/>
    </location>
</feature>
<feature type="non-terminal residue" evidence="2">
    <location>
        <position position="1"/>
    </location>
</feature>
<dbReference type="EMBL" id="CADCVA010000251">
    <property type="protein sequence ID" value="CAA9425933.1"/>
    <property type="molecule type" value="Genomic_DNA"/>
</dbReference>
<protein>
    <submittedName>
        <fullName evidence="2">Uncharacterized protein</fullName>
    </submittedName>
</protein>
<dbReference type="AlphaFoldDB" id="A0A6J4PZ88"/>